<organism evidence="9 10">
    <name type="scientific">Chitinophaga skermanii</name>
    <dbReference type="NCBI Taxonomy" id="331697"/>
    <lineage>
        <taxon>Bacteria</taxon>
        <taxon>Pseudomonadati</taxon>
        <taxon>Bacteroidota</taxon>
        <taxon>Chitinophagia</taxon>
        <taxon>Chitinophagales</taxon>
        <taxon>Chitinophagaceae</taxon>
        <taxon>Chitinophaga</taxon>
    </lineage>
</organism>
<evidence type="ECO:0000256" key="1">
    <source>
        <dbReference type="ARBA" id="ARBA00004651"/>
    </source>
</evidence>
<accession>A0A327Q6T3</accession>
<evidence type="ECO:0000256" key="7">
    <source>
        <dbReference type="ARBA" id="ARBA00023136"/>
    </source>
</evidence>
<dbReference type="OrthoDB" id="9793390at2"/>
<keyword evidence="4" id="KW-1003">Cell membrane</keyword>
<proteinExistence type="inferred from homology"/>
<keyword evidence="3" id="KW-0813">Transport</keyword>
<dbReference type="PANTHER" id="PTHR21716">
    <property type="entry name" value="TRANSMEMBRANE PROTEIN"/>
    <property type="match status" value="1"/>
</dbReference>
<evidence type="ECO:0000256" key="4">
    <source>
        <dbReference type="ARBA" id="ARBA00022475"/>
    </source>
</evidence>
<protein>
    <submittedName>
        <fullName evidence="9">Putative PurR-regulated permease PerM</fullName>
    </submittedName>
</protein>
<comment type="caution">
    <text evidence="9">The sequence shown here is derived from an EMBL/GenBank/DDBJ whole genome shotgun (WGS) entry which is preliminary data.</text>
</comment>
<dbReference type="AlphaFoldDB" id="A0A327Q6T3"/>
<feature type="transmembrane region" description="Helical" evidence="8">
    <location>
        <begin position="59"/>
        <end position="80"/>
    </location>
</feature>
<feature type="transmembrane region" description="Helical" evidence="8">
    <location>
        <begin position="297"/>
        <end position="330"/>
    </location>
</feature>
<keyword evidence="7 8" id="KW-0472">Membrane</keyword>
<dbReference type="RefSeq" id="WP_111600437.1">
    <property type="nucleotide sequence ID" value="NZ_QLLL01000015.1"/>
</dbReference>
<dbReference type="Proteomes" id="UP000249547">
    <property type="component" value="Unassembled WGS sequence"/>
</dbReference>
<feature type="transmembrane region" description="Helical" evidence="8">
    <location>
        <begin position="20"/>
        <end position="47"/>
    </location>
</feature>
<evidence type="ECO:0000256" key="6">
    <source>
        <dbReference type="ARBA" id="ARBA00022989"/>
    </source>
</evidence>
<keyword evidence="10" id="KW-1185">Reference proteome</keyword>
<evidence type="ECO:0000256" key="8">
    <source>
        <dbReference type="SAM" id="Phobius"/>
    </source>
</evidence>
<sequence>MTHFNITVRRSIELVGLFFLGYILYIGKGIITPILLAFFTCLVLLPIFQFLRRKRVPEILAIIICIVFLFMMMGGLIWFFTAQISSLARDFPTLQTNVMHYLNELSEWINEKTDFSSEKQLEMVNNQSNMLLSYAGGLLGTTASSISSVVVLLGLLPLYVFLILFYRNLILQFLYMWVPKTAHDNLDKTITEIQVIMKSYLLGLFIELIYMTVLVGLILLLFGIKHALLIGVIVAILNLIPYVGPFISNIIAIMLTLTSGSSFIAVIEVVAVIYVVQLIDNNILMPRIVGGKIKINALATIIGILLGGAIMGAWGMFLSLPIIAVLKIIFNNSTNFKHWGILLGDTRPEHRPVRE</sequence>
<evidence type="ECO:0000313" key="10">
    <source>
        <dbReference type="Proteomes" id="UP000249547"/>
    </source>
</evidence>
<keyword evidence="5 8" id="KW-0812">Transmembrane</keyword>
<evidence type="ECO:0000256" key="3">
    <source>
        <dbReference type="ARBA" id="ARBA00022448"/>
    </source>
</evidence>
<comment type="similarity">
    <text evidence="2">Belongs to the autoinducer-2 exporter (AI-2E) (TC 2.A.86) family.</text>
</comment>
<feature type="transmembrane region" description="Helical" evidence="8">
    <location>
        <begin position="250"/>
        <end position="276"/>
    </location>
</feature>
<dbReference type="InterPro" id="IPR002549">
    <property type="entry name" value="AI-2E-like"/>
</dbReference>
<dbReference type="EMBL" id="QLLL01000015">
    <property type="protein sequence ID" value="RAI97556.1"/>
    <property type="molecule type" value="Genomic_DNA"/>
</dbReference>
<dbReference type="Pfam" id="PF01594">
    <property type="entry name" value="AI-2E_transport"/>
    <property type="match status" value="1"/>
</dbReference>
<dbReference type="GO" id="GO:0055085">
    <property type="term" value="P:transmembrane transport"/>
    <property type="evidence" value="ECO:0007669"/>
    <property type="project" value="TreeGrafter"/>
</dbReference>
<feature type="transmembrane region" description="Helical" evidence="8">
    <location>
        <begin position="227"/>
        <end position="244"/>
    </location>
</feature>
<reference evidence="9 10" key="1">
    <citation type="submission" date="2018-06" db="EMBL/GenBank/DDBJ databases">
        <title>Genomic Encyclopedia of Archaeal and Bacterial Type Strains, Phase II (KMG-II): from individual species to whole genera.</title>
        <authorList>
            <person name="Goeker M."/>
        </authorList>
    </citation>
    <scope>NUCLEOTIDE SEQUENCE [LARGE SCALE GENOMIC DNA]</scope>
    <source>
        <strain evidence="9 10">DSM 23857</strain>
    </source>
</reference>
<gene>
    <name evidence="9" type="ORF">LX64_05064</name>
</gene>
<dbReference type="PANTHER" id="PTHR21716:SF53">
    <property type="entry name" value="PERMEASE PERM-RELATED"/>
    <property type="match status" value="1"/>
</dbReference>
<evidence type="ECO:0000256" key="2">
    <source>
        <dbReference type="ARBA" id="ARBA00009773"/>
    </source>
</evidence>
<evidence type="ECO:0000256" key="5">
    <source>
        <dbReference type="ARBA" id="ARBA00022692"/>
    </source>
</evidence>
<comment type="subcellular location">
    <subcellularLocation>
        <location evidence="1">Cell membrane</location>
        <topology evidence="1">Multi-pass membrane protein</topology>
    </subcellularLocation>
</comment>
<keyword evidence="6 8" id="KW-1133">Transmembrane helix</keyword>
<dbReference type="GO" id="GO:0005886">
    <property type="term" value="C:plasma membrane"/>
    <property type="evidence" value="ECO:0007669"/>
    <property type="project" value="UniProtKB-SubCell"/>
</dbReference>
<name>A0A327Q6T3_9BACT</name>
<evidence type="ECO:0000313" key="9">
    <source>
        <dbReference type="EMBL" id="RAI97556.1"/>
    </source>
</evidence>
<feature type="transmembrane region" description="Helical" evidence="8">
    <location>
        <begin position="198"/>
        <end position="220"/>
    </location>
</feature>